<comment type="caution">
    <text evidence="1">The sequence shown here is derived from an EMBL/GenBank/DDBJ whole genome shotgun (WGS) entry which is preliminary data.</text>
</comment>
<protein>
    <submittedName>
        <fullName evidence="1">Uncharacterized protein</fullName>
    </submittedName>
</protein>
<dbReference type="Proteomes" id="UP001472677">
    <property type="component" value="Unassembled WGS sequence"/>
</dbReference>
<organism evidence="1 2">
    <name type="scientific">Hibiscus sabdariffa</name>
    <name type="common">roselle</name>
    <dbReference type="NCBI Taxonomy" id="183260"/>
    <lineage>
        <taxon>Eukaryota</taxon>
        <taxon>Viridiplantae</taxon>
        <taxon>Streptophyta</taxon>
        <taxon>Embryophyta</taxon>
        <taxon>Tracheophyta</taxon>
        <taxon>Spermatophyta</taxon>
        <taxon>Magnoliopsida</taxon>
        <taxon>eudicotyledons</taxon>
        <taxon>Gunneridae</taxon>
        <taxon>Pentapetalae</taxon>
        <taxon>rosids</taxon>
        <taxon>malvids</taxon>
        <taxon>Malvales</taxon>
        <taxon>Malvaceae</taxon>
        <taxon>Malvoideae</taxon>
        <taxon>Hibiscus</taxon>
    </lineage>
</organism>
<accession>A0ABR2DVB2</accession>
<reference evidence="1 2" key="1">
    <citation type="journal article" date="2024" name="G3 (Bethesda)">
        <title>Genome assembly of Hibiscus sabdariffa L. provides insights into metabolisms of medicinal natural products.</title>
        <authorList>
            <person name="Kim T."/>
        </authorList>
    </citation>
    <scope>NUCLEOTIDE SEQUENCE [LARGE SCALE GENOMIC DNA]</scope>
    <source>
        <strain evidence="1">TK-2024</strain>
        <tissue evidence="1">Old leaves</tissue>
    </source>
</reference>
<gene>
    <name evidence="1" type="ORF">V6N12_031712</name>
</gene>
<name>A0ABR2DVB2_9ROSI</name>
<dbReference type="EMBL" id="JBBPBM010000022">
    <property type="protein sequence ID" value="KAK8547576.1"/>
    <property type="molecule type" value="Genomic_DNA"/>
</dbReference>
<keyword evidence="2" id="KW-1185">Reference proteome</keyword>
<proteinExistence type="predicted"/>
<evidence type="ECO:0000313" key="1">
    <source>
        <dbReference type="EMBL" id="KAK8547576.1"/>
    </source>
</evidence>
<sequence length="67" mass="7824">MLRCRANFSRDLVHFQRSWAVEEEDGSEAVIGGLRLPELPREWWSAVAVITHEGFRAPGARRFWTLR</sequence>
<evidence type="ECO:0000313" key="2">
    <source>
        <dbReference type="Proteomes" id="UP001472677"/>
    </source>
</evidence>